<organism evidence="9 10">
    <name type="scientific">Roseibium aggregatum</name>
    <dbReference type="NCBI Taxonomy" id="187304"/>
    <lineage>
        <taxon>Bacteria</taxon>
        <taxon>Pseudomonadati</taxon>
        <taxon>Pseudomonadota</taxon>
        <taxon>Alphaproteobacteria</taxon>
        <taxon>Hyphomicrobiales</taxon>
        <taxon>Stappiaceae</taxon>
        <taxon>Roseibium</taxon>
    </lineage>
</organism>
<keyword evidence="4 7" id="KW-0418">Kinase</keyword>
<dbReference type="PRINTS" id="PR01100">
    <property type="entry name" value="SHIKIMTKNASE"/>
</dbReference>
<dbReference type="Proteomes" id="UP000598467">
    <property type="component" value="Unassembled WGS sequence"/>
</dbReference>
<evidence type="ECO:0000256" key="6">
    <source>
        <dbReference type="ARBA" id="ARBA00023141"/>
    </source>
</evidence>
<evidence type="ECO:0000256" key="5">
    <source>
        <dbReference type="ARBA" id="ARBA00022840"/>
    </source>
</evidence>
<dbReference type="AlphaFoldDB" id="A0A926S4Z4"/>
<dbReference type="InterPro" id="IPR000623">
    <property type="entry name" value="Shikimate_kinase/TSH1"/>
</dbReference>
<evidence type="ECO:0000256" key="8">
    <source>
        <dbReference type="SAM" id="MobiDB-lite"/>
    </source>
</evidence>
<dbReference type="SUPFAM" id="SSF52540">
    <property type="entry name" value="P-loop containing nucleoside triphosphate hydrolases"/>
    <property type="match status" value="1"/>
</dbReference>
<evidence type="ECO:0000256" key="3">
    <source>
        <dbReference type="ARBA" id="ARBA00022741"/>
    </source>
</evidence>
<comment type="similarity">
    <text evidence="7">Belongs to the shikimate kinase family.</text>
</comment>
<sequence length="218" mass="23900">MAHRSDQKAENATAQRSAGERAEDARLVRALGKRSIVLVGIMGCGKSTVGRRLAHRLDIPFVDADTEIEQAANMTVPEIFAAHGEPYFRKGEERVIARLLKEGPQVLATGGGAYMSEATRDEIAENGISVWLKADLDTVMERVRKRANRPLLQTPDPEGTMKELMAKRYPVYGMADLTVNSRDVPHDMVVEDIVEALKSRLLAEDLTSSAQETATGAQ</sequence>
<dbReference type="RefSeq" id="WP_190291670.1">
    <property type="nucleotide sequence ID" value="NZ_JABFCZ010000011.1"/>
</dbReference>
<dbReference type="NCBIfam" id="NF010552">
    <property type="entry name" value="PRK13946.1"/>
    <property type="match status" value="1"/>
</dbReference>
<dbReference type="Gene3D" id="3.40.50.300">
    <property type="entry name" value="P-loop containing nucleotide triphosphate hydrolases"/>
    <property type="match status" value="1"/>
</dbReference>
<keyword evidence="2 7" id="KW-0808">Transferase</keyword>
<comment type="pathway">
    <text evidence="7">Metabolic intermediate biosynthesis; chorismate biosynthesis; chorismate from D-erythrose 4-phosphate and phosphoenolpyruvate: step 5/7.</text>
</comment>
<evidence type="ECO:0000313" key="10">
    <source>
        <dbReference type="Proteomes" id="UP000598467"/>
    </source>
</evidence>
<dbReference type="GO" id="GO:0009423">
    <property type="term" value="P:chorismate biosynthetic process"/>
    <property type="evidence" value="ECO:0007669"/>
    <property type="project" value="UniProtKB-UniRule"/>
</dbReference>
<feature type="binding site" evidence="7">
    <location>
        <position position="47"/>
    </location>
    <ligand>
        <name>Mg(2+)</name>
        <dbReference type="ChEBI" id="CHEBI:18420"/>
    </ligand>
</feature>
<dbReference type="GO" id="GO:0004765">
    <property type="term" value="F:shikimate kinase activity"/>
    <property type="evidence" value="ECO:0007669"/>
    <property type="project" value="UniProtKB-UniRule"/>
</dbReference>
<evidence type="ECO:0000313" key="9">
    <source>
        <dbReference type="EMBL" id="MBD1546923.1"/>
    </source>
</evidence>
<keyword evidence="1 7" id="KW-0028">Amino-acid biosynthesis</keyword>
<comment type="cofactor">
    <cofactor evidence="7">
        <name>Mg(2+)</name>
        <dbReference type="ChEBI" id="CHEBI:18420"/>
    </cofactor>
    <text evidence="7">Binds 1 Mg(2+) ion per subunit.</text>
</comment>
<comment type="caution">
    <text evidence="9">The sequence shown here is derived from an EMBL/GenBank/DDBJ whole genome shotgun (WGS) entry which is preliminary data.</text>
</comment>
<dbReference type="Pfam" id="PF01202">
    <property type="entry name" value="SKI"/>
    <property type="match status" value="1"/>
</dbReference>
<protein>
    <recommendedName>
        <fullName evidence="7">Shikimate kinase</fullName>
        <shortName evidence="7">SK</shortName>
        <ecNumber evidence="7">2.7.1.71</ecNumber>
    </recommendedName>
</protein>
<reference evidence="9" key="1">
    <citation type="submission" date="2020-05" db="EMBL/GenBank/DDBJ databases">
        <title>Identification of trans-AT polyketide cluster in two marine bacteria, producers of a novel glutaramide-containing polyketide sesbanimide D and analogs.</title>
        <authorList>
            <person name="Kacar D."/>
            <person name="Rodriguez P."/>
            <person name="Canedo L."/>
            <person name="Gonzalez E."/>
            <person name="Galan B."/>
            <person name="De La Calle F."/>
            <person name="Garcia J.L."/>
        </authorList>
    </citation>
    <scope>NUCLEOTIDE SEQUENCE</scope>
    <source>
        <strain evidence="9">PHM038</strain>
    </source>
</reference>
<dbReference type="InterPro" id="IPR031322">
    <property type="entry name" value="Shikimate/glucono_kinase"/>
</dbReference>
<accession>A0A926S4Z4</accession>
<dbReference type="HAMAP" id="MF_00109">
    <property type="entry name" value="Shikimate_kinase"/>
    <property type="match status" value="1"/>
</dbReference>
<keyword evidence="7" id="KW-0460">Magnesium</keyword>
<comment type="caution">
    <text evidence="7">Lacks conserved residue(s) required for the propagation of feature annotation.</text>
</comment>
<evidence type="ECO:0000256" key="1">
    <source>
        <dbReference type="ARBA" id="ARBA00022605"/>
    </source>
</evidence>
<feature type="binding site" evidence="7">
    <location>
        <position position="65"/>
    </location>
    <ligand>
        <name>substrate</name>
    </ligand>
</feature>
<dbReference type="EC" id="2.7.1.71" evidence="7"/>
<feature type="region of interest" description="Disordered" evidence="8">
    <location>
        <begin position="1"/>
        <end position="23"/>
    </location>
</feature>
<keyword evidence="5 7" id="KW-0067">ATP-binding</keyword>
<dbReference type="InterPro" id="IPR027417">
    <property type="entry name" value="P-loop_NTPase"/>
</dbReference>
<keyword evidence="7" id="KW-0963">Cytoplasm</keyword>
<comment type="subunit">
    <text evidence="7">Monomer.</text>
</comment>
<dbReference type="EMBL" id="JABFCZ010000011">
    <property type="protein sequence ID" value="MBD1546923.1"/>
    <property type="molecule type" value="Genomic_DNA"/>
</dbReference>
<comment type="function">
    <text evidence="7">Catalyzes the specific phosphorylation of the 3-hydroxyl group of shikimic acid using ATP as a cosubstrate.</text>
</comment>
<dbReference type="GO" id="GO:0008652">
    <property type="term" value="P:amino acid biosynthetic process"/>
    <property type="evidence" value="ECO:0007669"/>
    <property type="project" value="UniProtKB-KW"/>
</dbReference>
<comment type="subcellular location">
    <subcellularLocation>
        <location evidence="7">Cytoplasm</location>
    </subcellularLocation>
</comment>
<proteinExistence type="inferred from homology"/>
<keyword evidence="7" id="KW-0479">Metal-binding</keyword>
<evidence type="ECO:0000256" key="2">
    <source>
        <dbReference type="ARBA" id="ARBA00022679"/>
    </source>
</evidence>
<comment type="catalytic activity">
    <reaction evidence="7">
        <text>shikimate + ATP = 3-phosphoshikimate + ADP + H(+)</text>
        <dbReference type="Rhea" id="RHEA:13121"/>
        <dbReference type="ChEBI" id="CHEBI:15378"/>
        <dbReference type="ChEBI" id="CHEBI:30616"/>
        <dbReference type="ChEBI" id="CHEBI:36208"/>
        <dbReference type="ChEBI" id="CHEBI:145989"/>
        <dbReference type="ChEBI" id="CHEBI:456216"/>
        <dbReference type="EC" id="2.7.1.71"/>
    </reaction>
</comment>
<dbReference type="GO" id="GO:0005524">
    <property type="term" value="F:ATP binding"/>
    <property type="evidence" value="ECO:0007669"/>
    <property type="project" value="UniProtKB-UniRule"/>
</dbReference>
<dbReference type="GO" id="GO:0005829">
    <property type="term" value="C:cytosol"/>
    <property type="evidence" value="ECO:0007669"/>
    <property type="project" value="TreeGrafter"/>
</dbReference>
<keyword evidence="3 7" id="KW-0547">Nucleotide-binding</keyword>
<feature type="binding site" evidence="7">
    <location>
        <begin position="43"/>
        <end position="48"/>
    </location>
    <ligand>
        <name>ATP</name>
        <dbReference type="ChEBI" id="CHEBI:30616"/>
    </ligand>
</feature>
<feature type="binding site" evidence="7">
    <location>
        <position position="149"/>
    </location>
    <ligand>
        <name>ATP</name>
        <dbReference type="ChEBI" id="CHEBI:30616"/>
    </ligand>
</feature>
<evidence type="ECO:0000256" key="7">
    <source>
        <dbReference type="HAMAP-Rule" id="MF_00109"/>
    </source>
</evidence>
<gene>
    <name evidence="7" type="primary">aroK</name>
    <name evidence="9" type="ORF">HK439_11665</name>
</gene>
<name>A0A926S4Z4_9HYPH</name>
<evidence type="ECO:0000256" key="4">
    <source>
        <dbReference type="ARBA" id="ARBA00022777"/>
    </source>
</evidence>
<dbReference type="GO" id="GO:0000287">
    <property type="term" value="F:magnesium ion binding"/>
    <property type="evidence" value="ECO:0007669"/>
    <property type="project" value="UniProtKB-UniRule"/>
</dbReference>
<dbReference type="PANTHER" id="PTHR21087">
    <property type="entry name" value="SHIKIMATE KINASE"/>
    <property type="match status" value="1"/>
</dbReference>
<feature type="binding site" evidence="7">
    <location>
        <position position="168"/>
    </location>
    <ligand>
        <name>substrate</name>
    </ligand>
</feature>
<feature type="binding site" evidence="7">
    <location>
        <position position="89"/>
    </location>
    <ligand>
        <name>substrate</name>
    </ligand>
</feature>
<feature type="binding site" evidence="7">
    <location>
        <position position="111"/>
    </location>
    <ligand>
        <name>substrate</name>
    </ligand>
</feature>
<keyword evidence="6 7" id="KW-0057">Aromatic amino acid biosynthesis</keyword>
<dbReference type="PANTHER" id="PTHR21087:SF16">
    <property type="entry name" value="SHIKIMATE KINASE 1, CHLOROPLASTIC"/>
    <property type="match status" value="1"/>
</dbReference>
<dbReference type="GO" id="GO:0009073">
    <property type="term" value="P:aromatic amino acid family biosynthetic process"/>
    <property type="evidence" value="ECO:0007669"/>
    <property type="project" value="UniProtKB-KW"/>
</dbReference>
<dbReference type="CDD" id="cd00464">
    <property type="entry name" value="SK"/>
    <property type="match status" value="1"/>
</dbReference>